<feature type="domain" description="N-acetyltransferase" evidence="3">
    <location>
        <begin position="143"/>
        <end position="278"/>
    </location>
</feature>
<dbReference type="InterPro" id="IPR050832">
    <property type="entry name" value="Bact_Acetyltransf"/>
</dbReference>
<dbReference type="GO" id="GO:0016747">
    <property type="term" value="F:acyltransferase activity, transferring groups other than amino-acyl groups"/>
    <property type="evidence" value="ECO:0007669"/>
    <property type="project" value="InterPro"/>
</dbReference>
<dbReference type="EMBL" id="DSMG01000145">
    <property type="protein sequence ID" value="HDX32608.1"/>
    <property type="molecule type" value="Genomic_DNA"/>
</dbReference>
<name>A0A7C1JXT6_9CHLR</name>
<gene>
    <name evidence="4" type="ORF">ENQ20_14145</name>
</gene>
<dbReference type="CDD" id="cd04301">
    <property type="entry name" value="NAT_SF"/>
    <property type="match status" value="1"/>
</dbReference>
<comment type="caution">
    <text evidence="4">The sequence shown here is derived from an EMBL/GenBank/DDBJ whole genome shotgun (WGS) entry which is preliminary data.</text>
</comment>
<keyword evidence="2" id="KW-0012">Acyltransferase</keyword>
<dbReference type="Pfam" id="PF00583">
    <property type="entry name" value="Acetyltransf_1"/>
    <property type="match status" value="1"/>
</dbReference>
<accession>A0A7C1JXT6</accession>
<organism evidence="4">
    <name type="scientific">Caldilinea aerophila</name>
    <dbReference type="NCBI Taxonomy" id="133453"/>
    <lineage>
        <taxon>Bacteria</taxon>
        <taxon>Bacillati</taxon>
        <taxon>Chloroflexota</taxon>
        <taxon>Caldilineae</taxon>
        <taxon>Caldilineales</taxon>
        <taxon>Caldilineaceae</taxon>
        <taxon>Caldilinea</taxon>
    </lineage>
</organism>
<proteinExistence type="predicted"/>
<keyword evidence="1 4" id="KW-0808">Transferase</keyword>
<protein>
    <submittedName>
        <fullName evidence="4">GNAT family N-acetyltransferase</fullName>
    </submittedName>
</protein>
<evidence type="ECO:0000256" key="2">
    <source>
        <dbReference type="ARBA" id="ARBA00023315"/>
    </source>
</evidence>
<reference evidence="4" key="1">
    <citation type="journal article" date="2020" name="mSystems">
        <title>Genome- and Community-Level Interaction Insights into Carbon Utilization and Element Cycling Functions of Hydrothermarchaeota in Hydrothermal Sediment.</title>
        <authorList>
            <person name="Zhou Z."/>
            <person name="Liu Y."/>
            <person name="Xu W."/>
            <person name="Pan J."/>
            <person name="Luo Z.H."/>
            <person name="Li M."/>
        </authorList>
    </citation>
    <scope>NUCLEOTIDE SEQUENCE [LARGE SCALE GENOMIC DNA]</scope>
    <source>
        <strain evidence="4">SpSt-289</strain>
    </source>
</reference>
<dbReference type="InterPro" id="IPR000182">
    <property type="entry name" value="GNAT_dom"/>
</dbReference>
<evidence type="ECO:0000259" key="3">
    <source>
        <dbReference type="PROSITE" id="PS51186"/>
    </source>
</evidence>
<dbReference type="SUPFAM" id="SSF55729">
    <property type="entry name" value="Acyl-CoA N-acyltransferases (Nat)"/>
    <property type="match status" value="1"/>
</dbReference>
<dbReference type="PANTHER" id="PTHR43877:SF2">
    <property type="entry name" value="AMINOALKYLPHOSPHONATE N-ACETYLTRANSFERASE-RELATED"/>
    <property type="match status" value="1"/>
</dbReference>
<sequence>MNAERRTQIANLLASDVIWSAYALADLQPEMAPYCRWFVHENENGRGVALLYSGLAPPVLFMHGDPAALDAAIDGAELPETVYLSIQEAHEPVIARRYRCVERRPMWRMALHETAFTAEAQQHRAVHNRSDVLQRSSVLDATWRLRRLTAADAVQVEKLFAHDGPFTPDAFAPRQIESGVFYGVEDPAGELIAVGGTHVVDFSTRIAAIGNMYTRPDLRGRGAGRGVLRAIITTLKASGVETIVLNVDQRNDAAQRLYEQFGFVVHCPFIEGIATAFV</sequence>
<dbReference type="Gene3D" id="3.40.630.30">
    <property type="match status" value="1"/>
</dbReference>
<dbReference type="InterPro" id="IPR016181">
    <property type="entry name" value="Acyl_CoA_acyltransferase"/>
</dbReference>
<evidence type="ECO:0000313" key="4">
    <source>
        <dbReference type="EMBL" id="HDX32608.1"/>
    </source>
</evidence>
<dbReference type="PROSITE" id="PS51186">
    <property type="entry name" value="GNAT"/>
    <property type="match status" value="1"/>
</dbReference>
<evidence type="ECO:0000256" key="1">
    <source>
        <dbReference type="ARBA" id="ARBA00022679"/>
    </source>
</evidence>
<dbReference type="PANTHER" id="PTHR43877">
    <property type="entry name" value="AMINOALKYLPHOSPHONATE N-ACETYLTRANSFERASE-RELATED-RELATED"/>
    <property type="match status" value="1"/>
</dbReference>
<dbReference type="AlphaFoldDB" id="A0A7C1JXT6"/>